<comment type="caution">
    <text evidence="2">The sequence shown here is derived from an EMBL/GenBank/DDBJ whole genome shotgun (WGS) entry which is preliminary data.</text>
</comment>
<gene>
    <name evidence="2" type="ORF">PENANT_c121G11056</name>
</gene>
<evidence type="ECO:0000313" key="3">
    <source>
        <dbReference type="Proteomes" id="UP000191672"/>
    </source>
</evidence>
<keyword evidence="1" id="KW-0732">Signal</keyword>
<dbReference type="STRING" id="416450.A0A1V6PJN8"/>
<feature type="chain" id="PRO_5012867597" description="Apple domain-containing protein" evidence="1">
    <location>
        <begin position="20"/>
        <end position="161"/>
    </location>
</feature>
<evidence type="ECO:0008006" key="4">
    <source>
        <dbReference type="Google" id="ProtNLM"/>
    </source>
</evidence>
<name>A0A1V6PJN8_9EURO</name>
<sequence length="161" mass="17784">MRPVIILSWLPLVCTQAYGMTESTPNMENLIVEQIPMTFVPPVPEDTATITAALDEKALLKCPYRDRDIFNDRGAYYRIYYHLADDACDERADLNPGGQPLYTPRGCIQACTDNPKCKRAIWPDGLASDAKGGCCLRPYTEIAGPVPLGTGCKGYNSAHRQ</sequence>
<dbReference type="Proteomes" id="UP000191672">
    <property type="component" value="Unassembled WGS sequence"/>
</dbReference>
<organism evidence="2 3">
    <name type="scientific">Penicillium antarcticum</name>
    <dbReference type="NCBI Taxonomy" id="416450"/>
    <lineage>
        <taxon>Eukaryota</taxon>
        <taxon>Fungi</taxon>
        <taxon>Dikarya</taxon>
        <taxon>Ascomycota</taxon>
        <taxon>Pezizomycotina</taxon>
        <taxon>Eurotiomycetes</taxon>
        <taxon>Eurotiomycetidae</taxon>
        <taxon>Eurotiales</taxon>
        <taxon>Aspergillaceae</taxon>
        <taxon>Penicillium</taxon>
    </lineage>
</organism>
<proteinExistence type="predicted"/>
<evidence type="ECO:0000256" key="1">
    <source>
        <dbReference type="SAM" id="SignalP"/>
    </source>
</evidence>
<feature type="signal peptide" evidence="1">
    <location>
        <begin position="1"/>
        <end position="19"/>
    </location>
</feature>
<reference evidence="3" key="1">
    <citation type="journal article" date="2017" name="Nat. Microbiol.">
        <title>Global analysis of biosynthetic gene clusters reveals vast potential of secondary metabolite production in Penicillium species.</title>
        <authorList>
            <person name="Nielsen J.C."/>
            <person name="Grijseels S."/>
            <person name="Prigent S."/>
            <person name="Ji B."/>
            <person name="Dainat J."/>
            <person name="Nielsen K.F."/>
            <person name="Frisvad J.C."/>
            <person name="Workman M."/>
            <person name="Nielsen J."/>
        </authorList>
    </citation>
    <scope>NUCLEOTIDE SEQUENCE [LARGE SCALE GENOMIC DNA]</scope>
    <source>
        <strain evidence="3">IBT 31811</strain>
    </source>
</reference>
<dbReference type="EMBL" id="MDYN01000121">
    <property type="protein sequence ID" value="OQD76746.1"/>
    <property type="molecule type" value="Genomic_DNA"/>
</dbReference>
<dbReference type="AlphaFoldDB" id="A0A1V6PJN8"/>
<protein>
    <recommendedName>
        <fullName evidence="4">Apple domain-containing protein</fullName>
    </recommendedName>
</protein>
<evidence type="ECO:0000313" key="2">
    <source>
        <dbReference type="EMBL" id="OQD76746.1"/>
    </source>
</evidence>
<keyword evidence="3" id="KW-1185">Reference proteome</keyword>
<accession>A0A1V6PJN8</accession>